<reference evidence="1 2" key="2">
    <citation type="journal article" date="2012" name="Stand. Genomic Sci.">
        <title>Complete Genome Sequence of Clostridium clariflavum DSM 19732.</title>
        <authorList>
            <person name="Izquierdo J.A."/>
            <person name="Goodwin L."/>
            <person name="Davenport K.W."/>
            <person name="Teshima H."/>
            <person name="Bruce D."/>
            <person name="Detter C."/>
            <person name="Tapia R."/>
            <person name="Han S."/>
            <person name="Land M."/>
            <person name="Hauser L."/>
            <person name="Jeffries C.D."/>
            <person name="Han J."/>
            <person name="Pitluck S."/>
            <person name="Nolan M."/>
            <person name="Chen A."/>
            <person name="Huntemann M."/>
            <person name="Mavromatis K."/>
            <person name="Mikhailova N."/>
            <person name="Liolios K."/>
            <person name="Woyke T."/>
            <person name="Lynd L.R."/>
        </authorList>
    </citation>
    <scope>NUCLEOTIDE SEQUENCE [LARGE SCALE GENOMIC DNA]</scope>
    <source>
        <strain evidence="2">DSM 19732 / NBRC 101661 / EBR45</strain>
    </source>
</reference>
<dbReference type="RefSeq" id="WP_014255179.1">
    <property type="nucleotide sequence ID" value="NC_016627.1"/>
</dbReference>
<keyword evidence="2" id="KW-1185">Reference proteome</keyword>
<sequence length="41" mass="4706">MADSSLQSIIDDWSSHVFGLAQMYNIKLDYSEKSVEKVEQL</sequence>
<dbReference type="AlphaFoldDB" id="G8LVZ5"/>
<evidence type="ECO:0000313" key="1">
    <source>
        <dbReference type="EMBL" id="AEV68599.1"/>
    </source>
</evidence>
<accession>G8LVZ5</accession>
<dbReference type="Proteomes" id="UP000005435">
    <property type="component" value="Chromosome"/>
</dbReference>
<organism evidence="1 2">
    <name type="scientific">Acetivibrio clariflavus (strain DSM 19732 / NBRC 101661 / EBR45)</name>
    <name type="common">Clostridium clariflavum</name>
    <dbReference type="NCBI Taxonomy" id="720554"/>
    <lineage>
        <taxon>Bacteria</taxon>
        <taxon>Bacillati</taxon>
        <taxon>Bacillota</taxon>
        <taxon>Clostridia</taxon>
        <taxon>Eubacteriales</taxon>
        <taxon>Oscillospiraceae</taxon>
        <taxon>Acetivibrio</taxon>
    </lineage>
</organism>
<dbReference type="HOGENOM" id="CLU_3267981_0_0_9"/>
<reference evidence="2" key="1">
    <citation type="submission" date="2011-12" db="EMBL/GenBank/DDBJ databases">
        <title>Complete sequence of Clostridium clariflavum DSM 19732.</title>
        <authorList>
            <consortium name="US DOE Joint Genome Institute"/>
            <person name="Lucas S."/>
            <person name="Han J."/>
            <person name="Lapidus A."/>
            <person name="Cheng J.-F."/>
            <person name="Goodwin L."/>
            <person name="Pitluck S."/>
            <person name="Peters L."/>
            <person name="Teshima H."/>
            <person name="Detter J.C."/>
            <person name="Han C."/>
            <person name="Tapia R."/>
            <person name="Land M."/>
            <person name="Hauser L."/>
            <person name="Kyrpides N."/>
            <person name="Ivanova N."/>
            <person name="Pagani I."/>
            <person name="Kitzmiller T."/>
            <person name="Lynd L."/>
            <person name="Izquierdo J."/>
            <person name="Woyke T."/>
        </authorList>
    </citation>
    <scope>NUCLEOTIDE SEQUENCE [LARGE SCALE GENOMIC DNA]</scope>
    <source>
        <strain evidence="2">DSM 19732 / NBRC 101661 / EBR45</strain>
    </source>
</reference>
<gene>
    <name evidence="1" type="ordered locus">Clocl_2000</name>
</gene>
<proteinExistence type="predicted"/>
<protein>
    <submittedName>
        <fullName evidence="1">Uncharacterized protein</fullName>
    </submittedName>
</protein>
<dbReference type="KEGG" id="ccl:Clocl_2000"/>
<evidence type="ECO:0000313" key="2">
    <source>
        <dbReference type="Proteomes" id="UP000005435"/>
    </source>
</evidence>
<dbReference type="EMBL" id="CP003065">
    <property type="protein sequence ID" value="AEV68599.1"/>
    <property type="molecule type" value="Genomic_DNA"/>
</dbReference>
<name>G8LVZ5_ACECE</name>